<feature type="non-terminal residue" evidence="1">
    <location>
        <position position="136"/>
    </location>
</feature>
<organism evidence="1 2">
    <name type="scientific">Mycena rosella</name>
    <name type="common">Pink bonnet</name>
    <name type="synonym">Agaricus rosellus</name>
    <dbReference type="NCBI Taxonomy" id="1033263"/>
    <lineage>
        <taxon>Eukaryota</taxon>
        <taxon>Fungi</taxon>
        <taxon>Dikarya</taxon>
        <taxon>Basidiomycota</taxon>
        <taxon>Agaricomycotina</taxon>
        <taxon>Agaricomycetes</taxon>
        <taxon>Agaricomycetidae</taxon>
        <taxon>Agaricales</taxon>
        <taxon>Marasmiineae</taxon>
        <taxon>Mycenaceae</taxon>
        <taxon>Mycena</taxon>
    </lineage>
</organism>
<reference evidence="1" key="1">
    <citation type="submission" date="2023-03" db="EMBL/GenBank/DDBJ databases">
        <title>Massive genome expansion in bonnet fungi (Mycena s.s.) driven by repeated elements and novel gene families across ecological guilds.</title>
        <authorList>
            <consortium name="Lawrence Berkeley National Laboratory"/>
            <person name="Harder C.B."/>
            <person name="Miyauchi S."/>
            <person name="Viragh M."/>
            <person name="Kuo A."/>
            <person name="Thoen E."/>
            <person name="Andreopoulos B."/>
            <person name="Lu D."/>
            <person name="Skrede I."/>
            <person name="Drula E."/>
            <person name="Henrissat B."/>
            <person name="Morin E."/>
            <person name="Kohler A."/>
            <person name="Barry K."/>
            <person name="LaButti K."/>
            <person name="Morin E."/>
            <person name="Salamov A."/>
            <person name="Lipzen A."/>
            <person name="Mereny Z."/>
            <person name="Hegedus B."/>
            <person name="Baldrian P."/>
            <person name="Stursova M."/>
            <person name="Weitz H."/>
            <person name="Taylor A."/>
            <person name="Grigoriev I.V."/>
            <person name="Nagy L.G."/>
            <person name="Martin F."/>
            <person name="Kauserud H."/>
        </authorList>
    </citation>
    <scope>NUCLEOTIDE SEQUENCE</scope>
    <source>
        <strain evidence="1">CBHHK067</strain>
    </source>
</reference>
<keyword evidence="2" id="KW-1185">Reference proteome</keyword>
<accession>A0AAD7G8D4</accession>
<dbReference type="Proteomes" id="UP001221757">
    <property type="component" value="Unassembled WGS sequence"/>
</dbReference>
<evidence type="ECO:0008006" key="3">
    <source>
        <dbReference type="Google" id="ProtNLM"/>
    </source>
</evidence>
<evidence type="ECO:0000313" key="1">
    <source>
        <dbReference type="EMBL" id="KAJ7677484.1"/>
    </source>
</evidence>
<sequence length="136" mass="15388">MSVISETKISIIPEQNRGKPWFEDGNIILMSHDMGFKVYKGMVSQHSAILRDMLDEGVTETIEGCPAIQLDDATVDISNFLTVIHGCERSFQLASKQDFLTVIGVLRIATKYKAEALRQRALFPLKRLYPSKLSQW</sequence>
<name>A0AAD7G8D4_MYCRO</name>
<proteinExistence type="predicted"/>
<protein>
    <recommendedName>
        <fullName evidence="3">BTB domain-containing protein</fullName>
    </recommendedName>
</protein>
<gene>
    <name evidence="1" type="ORF">B0H17DRAFT_944798</name>
</gene>
<dbReference type="AlphaFoldDB" id="A0AAD7G8D4"/>
<comment type="caution">
    <text evidence="1">The sequence shown here is derived from an EMBL/GenBank/DDBJ whole genome shotgun (WGS) entry which is preliminary data.</text>
</comment>
<dbReference type="EMBL" id="JARKIE010000138">
    <property type="protein sequence ID" value="KAJ7677484.1"/>
    <property type="molecule type" value="Genomic_DNA"/>
</dbReference>
<evidence type="ECO:0000313" key="2">
    <source>
        <dbReference type="Proteomes" id="UP001221757"/>
    </source>
</evidence>